<evidence type="ECO:0000313" key="2">
    <source>
        <dbReference type="EMBL" id="NJP37605.1"/>
    </source>
</evidence>
<gene>
    <name evidence="2" type="ORF">HCN83_08395</name>
</gene>
<keyword evidence="1" id="KW-1133">Transmembrane helix</keyword>
<proteinExistence type="predicted"/>
<keyword evidence="1" id="KW-0812">Transmembrane</keyword>
<sequence length="120" mass="13680">MAEIEQKRKPSGLFWSSMQVQLKSAAAGLLLFTTVLFLTAVETNTTMLILTAVLSFVLPALFFHYQRVRTEKRRMLQYLAAVKQRRRGAGNTFPEPEEDELGRLMQEVTGMIEDDEQQVA</sequence>
<name>A0A969PQA6_9BACI</name>
<feature type="transmembrane region" description="Helical" evidence="1">
    <location>
        <begin position="20"/>
        <end position="41"/>
    </location>
</feature>
<organism evidence="2 3">
    <name type="scientific">Alkalicoccus luteus</name>
    <dbReference type="NCBI Taxonomy" id="1237094"/>
    <lineage>
        <taxon>Bacteria</taxon>
        <taxon>Bacillati</taxon>
        <taxon>Bacillota</taxon>
        <taxon>Bacilli</taxon>
        <taxon>Bacillales</taxon>
        <taxon>Bacillaceae</taxon>
        <taxon>Alkalicoccus</taxon>
    </lineage>
</organism>
<comment type="caution">
    <text evidence="2">The sequence shown here is derived from an EMBL/GenBank/DDBJ whole genome shotgun (WGS) entry which is preliminary data.</text>
</comment>
<dbReference type="AlphaFoldDB" id="A0A969PQA6"/>
<feature type="transmembrane region" description="Helical" evidence="1">
    <location>
        <begin position="47"/>
        <end position="65"/>
    </location>
</feature>
<evidence type="ECO:0000256" key="1">
    <source>
        <dbReference type="SAM" id="Phobius"/>
    </source>
</evidence>
<keyword evidence="3" id="KW-1185">Reference proteome</keyword>
<dbReference type="EMBL" id="JAATHJ010000009">
    <property type="protein sequence ID" value="NJP37605.1"/>
    <property type="molecule type" value="Genomic_DNA"/>
</dbReference>
<reference evidence="2 3" key="1">
    <citation type="submission" date="2020-03" db="EMBL/GenBank/DDBJ databases">
        <title>Assessment of the enzymatic potential of alkaline-tolerant lipase obtained from Bacillus luteus H11 (technogenic soil) for the bioremediation of saline soils contaminated with petroleum substances.</title>
        <authorList>
            <person name="Kalwasinska A."/>
        </authorList>
    </citation>
    <scope>NUCLEOTIDE SEQUENCE [LARGE SCALE GENOMIC DNA]</scope>
    <source>
        <strain evidence="2 3">H11</strain>
    </source>
</reference>
<accession>A0A969PQA6</accession>
<keyword evidence="1" id="KW-0472">Membrane</keyword>
<evidence type="ECO:0000313" key="3">
    <source>
        <dbReference type="Proteomes" id="UP000752012"/>
    </source>
</evidence>
<protein>
    <submittedName>
        <fullName evidence="2">Uncharacterized protein</fullName>
    </submittedName>
</protein>
<dbReference type="Proteomes" id="UP000752012">
    <property type="component" value="Unassembled WGS sequence"/>
</dbReference>
<dbReference type="RefSeq" id="WP_168006293.1">
    <property type="nucleotide sequence ID" value="NZ_JAATHJ010000009.1"/>
</dbReference>